<dbReference type="PROSITE" id="PS00086">
    <property type="entry name" value="CYTOCHROME_P450"/>
    <property type="match status" value="1"/>
</dbReference>
<name>A0AAJ0B6N7_9PEZI</name>
<dbReference type="GO" id="GO:0005506">
    <property type="term" value="F:iron ion binding"/>
    <property type="evidence" value="ECO:0007669"/>
    <property type="project" value="InterPro"/>
</dbReference>
<gene>
    <name evidence="7" type="ORF">QBC47DRAFT_391732</name>
</gene>
<dbReference type="Proteomes" id="UP001239445">
    <property type="component" value="Unassembled WGS sequence"/>
</dbReference>
<evidence type="ECO:0000256" key="3">
    <source>
        <dbReference type="ARBA" id="ARBA00022723"/>
    </source>
</evidence>
<evidence type="ECO:0000256" key="6">
    <source>
        <dbReference type="RuleBase" id="RU000461"/>
    </source>
</evidence>
<keyword evidence="6" id="KW-0560">Oxidoreductase</keyword>
<dbReference type="PANTHER" id="PTHR24305">
    <property type="entry name" value="CYTOCHROME P450"/>
    <property type="match status" value="1"/>
</dbReference>
<proteinExistence type="inferred from homology"/>
<organism evidence="7 8">
    <name type="scientific">Echria macrotheca</name>
    <dbReference type="NCBI Taxonomy" id="438768"/>
    <lineage>
        <taxon>Eukaryota</taxon>
        <taxon>Fungi</taxon>
        <taxon>Dikarya</taxon>
        <taxon>Ascomycota</taxon>
        <taxon>Pezizomycotina</taxon>
        <taxon>Sordariomycetes</taxon>
        <taxon>Sordariomycetidae</taxon>
        <taxon>Sordariales</taxon>
        <taxon>Schizotheciaceae</taxon>
        <taxon>Echria</taxon>
    </lineage>
</organism>
<reference evidence="7" key="1">
    <citation type="submission" date="2023-06" db="EMBL/GenBank/DDBJ databases">
        <title>Genome-scale phylogeny and comparative genomics of the fungal order Sordariales.</title>
        <authorList>
            <consortium name="Lawrence Berkeley National Laboratory"/>
            <person name="Hensen N."/>
            <person name="Bonometti L."/>
            <person name="Westerberg I."/>
            <person name="Brannstrom I.O."/>
            <person name="Guillou S."/>
            <person name="Cros-Aarteil S."/>
            <person name="Calhoun S."/>
            <person name="Haridas S."/>
            <person name="Kuo A."/>
            <person name="Mondo S."/>
            <person name="Pangilinan J."/>
            <person name="Riley R."/>
            <person name="Labutti K."/>
            <person name="Andreopoulos B."/>
            <person name="Lipzen A."/>
            <person name="Chen C."/>
            <person name="Yanf M."/>
            <person name="Daum C."/>
            <person name="Ng V."/>
            <person name="Clum A."/>
            <person name="Steindorff A."/>
            <person name="Ohm R."/>
            <person name="Martin F."/>
            <person name="Silar P."/>
            <person name="Natvig D."/>
            <person name="Lalanne C."/>
            <person name="Gautier V."/>
            <person name="Ament-Velasquez S.L."/>
            <person name="Kruys A."/>
            <person name="Hutchinson M.I."/>
            <person name="Powell A.J."/>
            <person name="Barry K."/>
            <person name="Miller A.N."/>
            <person name="Grigoriev I.V."/>
            <person name="Debuchy R."/>
            <person name="Gladieux P."/>
            <person name="Thoren M.H."/>
            <person name="Johannesson H."/>
        </authorList>
    </citation>
    <scope>NUCLEOTIDE SEQUENCE</scope>
    <source>
        <strain evidence="7">PSN4</strain>
    </source>
</reference>
<keyword evidence="3 5" id="KW-0479">Metal-binding</keyword>
<sequence>MSWMSTPTHQGCMSDSPSHTRQVFPSAAAAPQSCAGYPLLIYETIRTQLLFPLFYSTDRNEATEMATDSLGTKLISAGGTLLGAAIVLQAVNLAVRAVYNLLGHPLSSLPGRKTWASSRLPFVRGLANGRLVQEIEDMHRQFGPIVRVAPDGVSFAHPDAWNDILLGRPGQRGFQKDPTWWTPMPGQAPGVITAIDDGLHAVLRRQISPGFTSRALREQEAVVQQYVDLLINRWRGIVEANHGEGEIDVLRWFNYLTFDIFGDLAFAESFDCLRRSEYHQWIAVIFDNLKYTGLAIAVRFQPVVAAILEFISPGVVKLLPAWFLRAQRGHTKLITDKVQRRLAYKGDKLDFMSGFQTALETESEGKEKSVITIDHVNATFSQLAIAASETTAMALSATLNILIHHTDKLEMVTKEVRDRFQSYDEITVSTVRDLAYVNAVLTETMRLCPPVPFMPARRIPDGGATVCGKWLPGGTQVSVTFTSMHREPSSWQAPNSFCPERWLPEAMNNPESPFFNDKRHAFQPFSIGPHSCLGQNLAWVEMRLALAKLLWTFDVSAPADPEKRVVWESLRTFLLIEKRPIRVVVKPRAEVAVK</sequence>
<dbReference type="InterPro" id="IPR017972">
    <property type="entry name" value="Cyt_P450_CS"/>
</dbReference>
<dbReference type="EMBL" id="MU839842">
    <property type="protein sequence ID" value="KAK1751398.1"/>
    <property type="molecule type" value="Genomic_DNA"/>
</dbReference>
<dbReference type="PANTHER" id="PTHR24305:SF199">
    <property type="entry name" value="P450, PUTATIVE (EUROFUNG)-RELATED"/>
    <property type="match status" value="1"/>
</dbReference>
<accession>A0AAJ0B6N7</accession>
<comment type="similarity">
    <text evidence="6">Belongs to the cytochrome P450 family.</text>
</comment>
<protein>
    <recommendedName>
        <fullName evidence="9">Cytochrome P450</fullName>
    </recommendedName>
</protein>
<evidence type="ECO:0000256" key="2">
    <source>
        <dbReference type="ARBA" id="ARBA00022617"/>
    </source>
</evidence>
<dbReference type="CDD" id="cd11058">
    <property type="entry name" value="CYP60B-like"/>
    <property type="match status" value="1"/>
</dbReference>
<dbReference type="InterPro" id="IPR001128">
    <property type="entry name" value="Cyt_P450"/>
</dbReference>
<feature type="binding site" description="axial binding residue" evidence="5">
    <location>
        <position position="532"/>
    </location>
    <ligand>
        <name>heme</name>
        <dbReference type="ChEBI" id="CHEBI:30413"/>
    </ligand>
    <ligandPart>
        <name>Fe</name>
        <dbReference type="ChEBI" id="CHEBI:18248"/>
    </ligandPart>
</feature>
<comment type="caution">
    <text evidence="7">The sequence shown here is derived from an EMBL/GenBank/DDBJ whole genome shotgun (WGS) entry which is preliminary data.</text>
</comment>
<dbReference type="PRINTS" id="PR00463">
    <property type="entry name" value="EP450I"/>
</dbReference>
<evidence type="ECO:0000256" key="4">
    <source>
        <dbReference type="ARBA" id="ARBA00023004"/>
    </source>
</evidence>
<dbReference type="PRINTS" id="PR00385">
    <property type="entry name" value="P450"/>
</dbReference>
<comment type="cofactor">
    <cofactor evidence="1 5">
        <name>heme</name>
        <dbReference type="ChEBI" id="CHEBI:30413"/>
    </cofactor>
</comment>
<dbReference type="GO" id="GO:0004497">
    <property type="term" value="F:monooxygenase activity"/>
    <property type="evidence" value="ECO:0007669"/>
    <property type="project" value="UniProtKB-KW"/>
</dbReference>
<dbReference type="Gene3D" id="1.10.630.10">
    <property type="entry name" value="Cytochrome P450"/>
    <property type="match status" value="1"/>
</dbReference>
<evidence type="ECO:0008006" key="9">
    <source>
        <dbReference type="Google" id="ProtNLM"/>
    </source>
</evidence>
<dbReference type="GO" id="GO:0020037">
    <property type="term" value="F:heme binding"/>
    <property type="evidence" value="ECO:0007669"/>
    <property type="project" value="InterPro"/>
</dbReference>
<dbReference type="AlphaFoldDB" id="A0AAJ0B6N7"/>
<dbReference type="InterPro" id="IPR050121">
    <property type="entry name" value="Cytochrome_P450_monoxygenase"/>
</dbReference>
<evidence type="ECO:0000313" key="7">
    <source>
        <dbReference type="EMBL" id="KAK1751398.1"/>
    </source>
</evidence>
<evidence type="ECO:0000313" key="8">
    <source>
        <dbReference type="Proteomes" id="UP001239445"/>
    </source>
</evidence>
<keyword evidence="2 5" id="KW-0349">Heme</keyword>
<keyword evidence="8" id="KW-1185">Reference proteome</keyword>
<evidence type="ECO:0000256" key="5">
    <source>
        <dbReference type="PIRSR" id="PIRSR602401-1"/>
    </source>
</evidence>
<keyword evidence="6" id="KW-0503">Monooxygenase</keyword>
<dbReference type="InterPro" id="IPR036396">
    <property type="entry name" value="Cyt_P450_sf"/>
</dbReference>
<keyword evidence="4 5" id="KW-0408">Iron</keyword>
<evidence type="ECO:0000256" key="1">
    <source>
        <dbReference type="ARBA" id="ARBA00001971"/>
    </source>
</evidence>
<dbReference type="GO" id="GO:0016705">
    <property type="term" value="F:oxidoreductase activity, acting on paired donors, with incorporation or reduction of molecular oxygen"/>
    <property type="evidence" value="ECO:0007669"/>
    <property type="project" value="InterPro"/>
</dbReference>
<dbReference type="SUPFAM" id="SSF48264">
    <property type="entry name" value="Cytochrome P450"/>
    <property type="match status" value="1"/>
</dbReference>
<dbReference type="Pfam" id="PF00067">
    <property type="entry name" value="p450"/>
    <property type="match status" value="1"/>
</dbReference>
<dbReference type="InterPro" id="IPR002401">
    <property type="entry name" value="Cyt_P450_E_grp-I"/>
</dbReference>